<keyword evidence="2" id="KW-0378">Hydrolase</keyword>
<gene>
    <name evidence="2" type="ORF">E3J48_04265</name>
</gene>
<dbReference type="AlphaFoldDB" id="A0A523W5V0"/>
<dbReference type="InterPro" id="IPR052926">
    <property type="entry name" value="Metallo-beta-lactamase_dom"/>
</dbReference>
<dbReference type="PANTHER" id="PTHR13754:SF13">
    <property type="entry name" value="METALLO-BETA-LACTAMASE SUPERFAMILY PROTEIN (AFU_ORTHOLOGUE AFUA_3G07630)"/>
    <property type="match status" value="1"/>
</dbReference>
<dbReference type="InterPro" id="IPR036866">
    <property type="entry name" value="RibonucZ/Hydroxyglut_hydro"/>
</dbReference>
<name>A0A523W5V0_UNCAE</name>
<dbReference type="SUPFAM" id="SSF56281">
    <property type="entry name" value="Metallo-hydrolase/oxidoreductase"/>
    <property type="match status" value="1"/>
</dbReference>
<dbReference type="PANTHER" id="PTHR13754">
    <property type="entry name" value="METALLO-BETA-LACTAMASE SUPERFAMILY PROTEIN"/>
    <property type="match status" value="1"/>
</dbReference>
<dbReference type="Gene3D" id="3.60.15.10">
    <property type="entry name" value="Ribonuclease Z/Hydroxyacylglutathione hydrolase-like"/>
    <property type="match status" value="1"/>
</dbReference>
<sequence length="278" mass="31459">MKGRVTVLCDNMVRGPTDALGEHGFSLLVESEEGDYLFDTGGSLSIVHNAVYYQKNLSSIKKIFLSHGHLDHTGGLPFVFQLIPGELEVLAHPHIFLNRFRVKDKQRIYNGIPFTKGYLERSGARFSLNREWLQITENIFLTGEIPRNTSFEEEDFSKRFAVVKGETIIDLILDDQSLVIIANEGLLVILGCCHSGLINTLTYIIERTGVEDIYCIMGGTHLGLLSDRQTERTIKALRDFRIKKICPCHCTGIEVFIKLYQEFRDNFVPCGVGKVLEF</sequence>
<dbReference type="GO" id="GO:0016740">
    <property type="term" value="F:transferase activity"/>
    <property type="evidence" value="ECO:0007669"/>
    <property type="project" value="TreeGrafter"/>
</dbReference>
<evidence type="ECO:0000313" key="3">
    <source>
        <dbReference type="Proteomes" id="UP000319130"/>
    </source>
</evidence>
<proteinExistence type="predicted"/>
<feature type="domain" description="Metallo-beta-lactamase" evidence="1">
    <location>
        <begin position="23"/>
        <end position="84"/>
    </location>
</feature>
<evidence type="ECO:0000259" key="1">
    <source>
        <dbReference type="Pfam" id="PF00753"/>
    </source>
</evidence>
<dbReference type="EMBL" id="SOIZ01000185">
    <property type="protein sequence ID" value="TET62393.1"/>
    <property type="molecule type" value="Genomic_DNA"/>
</dbReference>
<organism evidence="2 3">
    <name type="scientific">Aerophobetes bacterium</name>
    <dbReference type="NCBI Taxonomy" id="2030807"/>
    <lineage>
        <taxon>Bacteria</taxon>
        <taxon>Candidatus Aerophobota</taxon>
    </lineage>
</organism>
<dbReference type="Pfam" id="PF00753">
    <property type="entry name" value="Lactamase_B"/>
    <property type="match status" value="1"/>
</dbReference>
<protein>
    <submittedName>
        <fullName evidence="2">MBL fold metallo-hydrolase</fullName>
    </submittedName>
</protein>
<dbReference type="InterPro" id="IPR001279">
    <property type="entry name" value="Metallo-B-lactamas"/>
</dbReference>
<dbReference type="CDD" id="cd07713">
    <property type="entry name" value="DHPS-like_MBL-fold"/>
    <property type="match status" value="1"/>
</dbReference>
<reference evidence="2 3" key="1">
    <citation type="submission" date="2019-03" db="EMBL/GenBank/DDBJ databases">
        <title>Metabolic potential of uncultured bacteria and archaea associated with petroleum seepage in deep-sea sediments.</title>
        <authorList>
            <person name="Dong X."/>
            <person name="Hubert C."/>
        </authorList>
    </citation>
    <scope>NUCLEOTIDE SEQUENCE [LARGE SCALE GENOMIC DNA]</scope>
    <source>
        <strain evidence="2">E29_bin52</strain>
    </source>
</reference>
<accession>A0A523W5V0</accession>
<evidence type="ECO:0000313" key="2">
    <source>
        <dbReference type="EMBL" id="TET62393.1"/>
    </source>
</evidence>
<comment type="caution">
    <text evidence="2">The sequence shown here is derived from an EMBL/GenBank/DDBJ whole genome shotgun (WGS) entry which is preliminary data.</text>
</comment>
<dbReference type="InterPro" id="IPR041712">
    <property type="entry name" value="DHPS-like_MBL-fold"/>
</dbReference>
<dbReference type="GO" id="GO:0016787">
    <property type="term" value="F:hydrolase activity"/>
    <property type="evidence" value="ECO:0007669"/>
    <property type="project" value="UniProtKB-KW"/>
</dbReference>
<dbReference type="Proteomes" id="UP000319130">
    <property type="component" value="Unassembled WGS sequence"/>
</dbReference>